<dbReference type="SMART" id="SM00198">
    <property type="entry name" value="SCP"/>
    <property type="match status" value="9"/>
</dbReference>
<dbReference type="Gene3D" id="3.40.33.10">
    <property type="entry name" value="CAP"/>
    <property type="match status" value="9"/>
</dbReference>
<feature type="domain" description="SCP" evidence="4">
    <location>
        <begin position="403"/>
        <end position="533"/>
    </location>
</feature>
<feature type="region of interest" description="Disordered" evidence="3">
    <location>
        <begin position="1918"/>
        <end position="1938"/>
    </location>
</feature>
<feature type="compositionally biased region" description="Basic and acidic residues" evidence="3">
    <location>
        <begin position="85"/>
        <end position="102"/>
    </location>
</feature>
<proteinExistence type="predicted"/>
<dbReference type="CDD" id="cd05382">
    <property type="entry name" value="CAP_GAPR1-like"/>
    <property type="match status" value="8"/>
</dbReference>
<dbReference type="InterPro" id="IPR014044">
    <property type="entry name" value="CAP_dom"/>
</dbReference>
<dbReference type="FunFam" id="3.40.33.10:FF:000010">
    <property type="entry name" value="Predicted protein"/>
    <property type="match status" value="6"/>
</dbReference>
<dbReference type="VEuPathDB" id="VectorBase:GMOY000213"/>
<dbReference type="SUPFAM" id="SSF55797">
    <property type="entry name" value="PR-1-like"/>
    <property type="match status" value="9"/>
</dbReference>
<dbReference type="EMBL" id="CCAG010013244">
    <property type="status" value="NOT_ANNOTATED_CDS"/>
    <property type="molecule type" value="Genomic_DNA"/>
</dbReference>
<dbReference type="InterPro" id="IPR001283">
    <property type="entry name" value="CRISP-related"/>
</dbReference>
<dbReference type="PROSITE" id="PS01009">
    <property type="entry name" value="CRISP_1"/>
    <property type="match status" value="4"/>
</dbReference>
<feature type="compositionally biased region" description="Low complexity" evidence="3">
    <location>
        <begin position="1153"/>
        <end position="1164"/>
    </location>
</feature>
<dbReference type="InterPro" id="IPR018244">
    <property type="entry name" value="Allrgn_V5/Tpx1_CS"/>
</dbReference>
<dbReference type="Proteomes" id="UP000092444">
    <property type="component" value="Unassembled WGS sequence"/>
</dbReference>
<feature type="region of interest" description="Disordered" evidence="3">
    <location>
        <begin position="1098"/>
        <end position="1164"/>
    </location>
</feature>
<reference evidence="5" key="1">
    <citation type="submission" date="2020-05" db="UniProtKB">
        <authorList>
            <consortium name="EnsemblMetazoa"/>
        </authorList>
    </citation>
    <scope>IDENTIFICATION</scope>
    <source>
        <strain evidence="5">Yale</strain>
    </source>
</reference>
<feature type="domain" description="SCP" evidence="4">
    <location>
        <begin position="1775"/>
        <end position="1905"/>
    </location>
</feature>
<feature type="domain" description="SCP" evidence="4">
    <location>
        <begin position="1924"/>
        <end position="2027"/>
    </location>
</feature>
<dbReference type="InterPro" id="IPR034113">
    <property type="entry name" value="SCP_GAPR1-like"/>
</dbReference>
<dbReference type="EnsemblMetazoa" id="GMOY000213-RA">
    <property type="protein sequence ID" value="GMOY000213-PA"/>
    <property type="gene ID" value="GMOY000213"/>
</dbReference>
<feature type="compositionally biased region" description="Polar residues" evidence="3">
    <location>
        <begin position="1922"/>
        <end position="1938"/>
    </location>
</feature>
<organism evidence="5 6">
    <name type="scientific">Glossina morsitans morsitans</name>
    <name type="common">Savannah tsetse fly</name>
    <dbReference type="NCBI Taxonomy" id="37546"/>
    <lineage>
        <taxon>Eukaryota</taxon>
        <taxon>Metazoa</taxon>
        <taxon>Ecdysozoa</taxon>
        <taxon>Arthropoda</taxon>
        <taxon>Hexapoda</taxon>
        <taxon>Insecta</taxon>
        <taxon>Pterygota</taxon>
        <taxon>Neoptera</taxon>
        <taxon>Endopterygota</taxon>
        <taxon>Diptera</taxon>
        <taxon>Brachycera</taxon>
        <taxon>Muscomorpha</taxon>
        <taxon>Hippoboscoidea</taxon>
        <taxon>Glossinidae</taxon>
        <taxon>Glossina</taxon>
    </lineage>
</organism>
<dbReference type="PRINTS" id="PR00838">
    <property type="entry name" value="V5ALLERGEN"/>
</dbReference>
<dbReference type="InterPro" id="IPR002413">
    <property type="entry name" value="V5_allergen-like"/>
</dbReference>
<dbReference type="FunFam" id="3.40.33.10:FF:000002">
    <property type="entry name" value="Golgi-associated plant pathogenesis-related protein 1"/>
    <property type="match status" value="1"/>
</dbReference>
<keyword evidence="6" id="KW-1185">Reference proteome</keyword>
<name>A0A1B0F9P6_GLOMM</name>
<feature type="domain" description="SCP" evidence="4">
    <location>
        <begin position="1412"/>
        <end position="1542"/>
    </location>
</feature>
<dbReference type="STRING" id="37546.A0A1B0F9P6"/>
<feature type="domain" description="SCP" evidence="4">
    <location>
        <begin position="1592"/>
        <end position="1722"/>
    </location>
</feature>
<sequence>MLERCFGKKKKEDEESDSEYTPAPSRRRKDEYYDDPRYASPSRYDTRDRYDTPTSWRDEYNTPRPRALLNEYDDIPKTPAPVYDTPRHWRDDYEDARYERTPRTQTPPSSARGERTRTPLRAESPPPHWTPLKSDTPRTRTPRGESPLRYGSPTPRTPTTPLRGETPLRAETPRTRTPHSAQREESPLRYEAISPRAPPTPLRGETPRTRTPPTAARAESPIRYAPPPPRTPLRPETPLRGETPRTRTPHSALREESPVRYEAVSPRAPPTPLRAETPLRGETPRTRTPHSALREESPVRYEAVSPRAPPTPLRAETPMRGETPRTRTPHSALREESPLRYDVVSPRAPPTPLRAETPRIHTPRTPPRPITPSMPLEEKQEWGFALKEKKDKEIKLTADEILQFQEQCLREHNKYREQHGVQPLVLKTALCKIAQEWAGHLAEVETLDNHKHFSYGENLFRGKGTIFTAEGVMKNWYDEGESYDFSKPAFHDSNSHFTQIIWKDTKYLGVGIQIANNHTYIVCNYHPAGNIIGNFGDQVLPIKVLPQLTDKTVSDAKAQVYRDEFANACLEVHNKYRIKHGCPPLILSAQLNKHATEWAQHLAKIGTLEHRPNDKYGQNLFMATNYDPSAEEVIKDWYEEIDQFDFNNPTFTPDTGNFTQLMWKGTKELGVGIEKAGDTTIVVCSYHPHGNVMGRFKENVPPLKTKLEYGIKTPSETSIEDEVLAKEEKPAEPPAAKPADAFEDECLKSHNKYRDMHGCPPLVLNKELNTYATEWAEHLARTDKFEHRTNNRYGENLYYMSGSFTPTPEDAVKAWYDEISMYNYKKPGFHSSTGHFTQLVWKKTKQLGVGRATKDRTTVVVCNYEPHGNVIDHFAENVPQVGGQVLKEEKPIKKPEEIAREATQFEEQCLKAHNKYRALHGVPPLKLNKKLTALAAEWATTGFRMSVSVPTCNNRNSGYGENIFCMTGGKATADQVVTSWYDQIQNYNFKKPGFSGNTGHFTQLVWKDCKELGAAKHVSELNENDGEDFVPIVQAVQTPSTWPNLEEVSFTRSRAGNIPDLDSVADMLTKIKSDGCSVAIPPACCRPSTTMRVHSNMPQSYTSSRNHRTIQQSNPTTLLSPKGSVPRTSGRTTDPLSRNLPVATSSNRSAGPSGSRAMSSTAMATTSSNTISISCCRPMSRHRIATSSSHVMAPPLAQRIGTSVSCTVATLSNRARNPPFYCPIVPPQSPNSELRAPKKKEIAITADELRQFRENCLEEHNKRRKQHGVQPLVLEKSLCQIAQEWAEHLGEIETLEHRKHSPYGENLFHTVGTTLTAEEMLTDWYNESENYNFCKPGFTDSTNHFTQIVWKDTKFLGVGMKKTDNNTWIVCNYEPRGNIIGKFGDQVQHLRNAPSLTDEALTEAQAKIYRDEFANACLEVHNNYRSKHGCPPLKLSAQLNKYANDWAQQLAKVGTLEHRPNDKYGQNLFMASNYDPSAEEVVKDWYSEIKDYDFERPDFSTDTGNFTQLIWKNTRELGVGIQKIGVTAYIVCHYHPQGNLIGEFRENVPSIKKELEQGLRTPSDTSIDDRQLACGGEMSSKPVYTSNIWGMSFDEQCLNSHNKYRSMHGCPPLVLNEELSTYATEWAQHLARSGKFEHRCNNRYGENLFYGSGYVVAGEDPVKSWYEEIKNYNFNRPGFHQTTGHFTQLIWKKTKQLGVGIALEGRVTFVVCNYEPQGNVVDHFAENVPQAVSAFVKDEKSLLRTENILQNLTYHVCNVSVPSGQPQLKAAEIREFEEECLRAHNKFRAMHGSAPLKLNRNLCVFAAEWAKELAKRKSFEHRPNNKYGENLYFGSGFKISAEDAVRTWYNEIHDYNFKKPVFHPDIGHFTQLIWKGSKELGVALQIANTTTYVVCNYDPPGNIMGQFEANVPLPLSDKGAAPSSSKQTPQKQGHLANTNTLVHRNPQVYGENIFKATGWDITAEEIMKTWYDEEKQYKYTDAKFSTMCGHFTQIVWKDSKLLGVGAVVRDKTTYVVCNYDPPGNFRNEYKQNVLPPTTAN</sequence>
<dbReference type="GO" id="GO:0005576">
    <property type="term" value="C:extracellular region"/>
    <property type="evidence" value="ECO:0007669"/>
    <property type="project" value="UniProtKB-SubCell"/>
</dbReference>
<dbReference type="PRINTS" id="PR00837">
    <property type="entry name" value="V5TPXLIKE"/>
</dbReference>
<evidence type="ECO:0000256" key="1">
    <source>
        <dbReference type="ARBA" id="ARBA00004613"/>
    </source>
</evidence>
<dbReference type="PANTHER" id="PTHR10334">
    <property type="entry name" value="CYSTEINE-RICH SECRETORY PROTEIN-RELATED"/>
    <property type="match status" value="1"/>
</dbReference>
<feature type="region of interest" description="Disordered" evidence="3">
    <location>
        <begin position="1"/>
        <end position="375"/>
    </location>
</feature>
<dbReference type="InterPro" id="IPR035940">
    <property type="entry name" value="CAP_sf"/>
</dbReference>
<feature type="domain" description="SCP" evidence="4">
    <location>
        <begin position="1251"/>
        <end position="1381"/>
    </location>
</feature>
<evidence type="ECO:0000313" key="6">
    <source>
        <dbReference type="Proteomes" id="UP000092444"/>
    </source>
</evidence>
<feature type="domain" description="SCP" evidence="4">
    <location>
        <begin position="741"/>
        <end position="872"/>
    </location>
</feature>
<feature type="compositionally biased region" description="Polar residues" evidence="3">
    <location>
        <begin position="1126"/>
        <end position="1152"/>
    </location>
</feature>
<dbReference type="PROSITE" id="PS01010">
    <property type="entry name" value="CRISP_2"/>
    <property type="match status" value="3"/>
</dbReference>
<feature type="compositionally biased region" description="Basic and acidic residues" evidence="3">
    <location>
        <begin position="28"/>
        <end position="37"/>
    </location>
</feature>
<feature type="compositionally biased region" description="Basic and acidic residues" evidence="3">
    <location>
        <begin position="1"/>
        <end position="13"/>
    </location>
</feature>
<keyword evidence="2" id="KW-0964">Secreted</keyword>
<evidence type="ECO:0000313" key="5">
    <source>
        <dbReference type="EnsemblMetazoa" id="GMOY000213-PA"/>
    </source>
</evidence>
<dbReference type="Pfam" id="PF00188">
    <property type="entry name" value="CAP"/>
    <property type="match status" value="9"/>
</dbReference>
<feature type="compositionally biased region" description="Low complexity" evidence="3">
    <location>
        <begin position="153"/>
        <end position="165"/>
    </location>
</feature>
<evidence type="ECO:0000256" key="2">
    <source>
        <dbReference type="ARBA" id="ARBA00022525"/>
    </source>
</evidence>
<feature type="domain" description="SCP" evidence="4">
    <location>
        <begin position="564"/>
        <end position="694"/>
    </location>
</feature>
<feature type="compositionally biased region" description="Basic and acidic residues" evidence="3">
    <location>
        <begin position="44"/>
        <end position="61"/>
    </location>
</feature>
<protein>
    <recommendedName>
        <fullName evidence="4">SCP domain-containing protein</fullName>
    </recommendedName>
</protein>
<feature type="compositionally biased region" description="Polar residues" evidence="3">
    <location>
        <begin position="1098"/>
        <end position="1119"/>
    </location>
</feature>
<feature type="compositionally biased region" description="Low complexity" evidence="3">
    <location>
        <begin position="209"/>
        <end position="218"/>
    </location>
</feature>
<evidence type="ECO:0000259" key="4">
    <source>
        <dbReference type="SMART" id="SM00198"/>
    </source>
</evidence>
<accession>A0A1B0F9P6</accession>
<evidence type="ECO:0000256" key="3">
    <source>
        <dbReference type="SAM" id="MobiDB-lite"/>
    </source>
</evidence>
<comment type="subcellular location">
    <subcellularLocation>
        <location evidence="1">Secreted</location>
    </subcellularLocation>
</comment>
<feature type="domain" description="SCP" evidence="4">
    <location>
        <begin position="904"/>
        <end position="1038"/>
    </location>
</feature>